<feature type="domain" description="Calcineurin-like phosphoesterase" evidence="5">
    <location>
        <begin position="55"/>
        <end position="235"/>
    </location>
</feature>
<keyword evidence="7" id="KW-1185">Reference proteome</keyword>
<dbReference type="InterPro" id="IPR029052">
    <property type="entry name" value="Metallo-depent_PP-like"/>
</dbReference>
<keyword evidence="2" id="KW-0175">Coiled coil</keyword>
<evidence type="ECO:0000313" key="7">
    <source>
        <dbReference type="Proteomes" id="UP000193944"/>
    </source>
</evidence>
<reference evidence="6 7" key="1">
    <citation type="submission" date="2016-08" db="EMBL/GenBank/DDBJ databases">
        <title>A Parts List for Fungal Cellulosomes Revealed by Comparative Genomics.</title>
        <authorList>
            <consortium name="DOE Joint Genome Institute"/>
            <person name="Haitjema C.H."/>
            <person name="Gilmore S.P."/>
            <person name="Henske J.K."/>
            <person name="Solomon K.V."/>
            <person name="De Groot R."/>
            <person name="Kuo A."/>
            <person name="Mondo S.J."/>
            <person name="Salamov A.A."/>
            <person name="Labutti K."/>
            <person name="Zhao Z."/>
            <person name="Chiniquy J."/>
            <person name="Barry K."/>
            <person name="Brewer H.M."/>
            <person name="Purvine S.O."/>
            <person name="Wright A.T."/>
            <person name="Boxma B."/>
            <person name="Van Alen T."/>
            <person name="Hackstein J.H."/>
            <person name="Baker S.E."/>
            <person name="Grigoriev I.V."/>
            <person name="O'Malley M.A."/>
        </authorList>
    </citation>
    <scope>NUCLEOTIDE SEQUENCE [LARGE SCALE GENOMIC DNA]</scope>
    <source>
        <strain evidence="6 7">S4</strain>
    </source>
</reference>
<accession>A0A1Y1XFG8</accession>
<dbReference type="OrthoDB" id="5597180at2759"/>
<feature type="chain" id="PRO_5012530809" description="Calcineurin-like phosphoesterase domain-containing protein" evidence="4">
    <location>
        <begin position="26"/>
        <end position="465"/>
    </location>
</feature>
<dbReference type="PANTHER" id="PTHR22953">
    <property type="entry name" value="ACID PHOSPHATASE RELATED"/>
    <property type="match status" value="1"/>
</dbReference>
<dbReference type="AlphaFoldDB" id="A0A1Y1XFG8"/>
<feature type="coiled-coil region" evidence="2">
    <location>
        <begin position="428"/>
        <end position="455"/>
    </location>
</feature>
<dbReference type="EMBL" id="MCFG01000051">
    <property type="protein sequence ID" value="ORX84495.1"/>
    <property type="molecule type" value="Genomic_DNA"/>
</dbReference>
<dbReference type="Gene3D" id="3.60.21.10">
    <property type="match status" value="1"/>
</dbReference>
<evidence type="ECO:0000256" key="1">
    <source>
        <dbReference type="ARBA" id="ARBA00022729"/>
    </source>
</evidence>
<name>A0A1Y1XFG8_9FUNG</name>
<evidence type="ECO:0000256" key="2">
    <source>
        <dbReference type="SAM" id="Coils"/>
    </source>
</evidence>
<dbReference type="PANTHER" id="PTHR22953:SF153">
    <property type="entry name" value="PURPLE ACID PHOSPHATASE"/>
    <property type="match status" value="1"/>
</dbReference>
<dbReference type="InterPro" id="IPR039331">
    <property type="entry name" value="PAPs-like"/>
</dbReference>
<keyword evidence="3" id="KW-1133">Transmembrane helix</keyword>
<keyword evidence="3" id="KW-0812">Transmembrane</keyword>
<proteinExistence type="predicted"/>
<feature type="signal peptide" evidence="4">
    <location>
        <begin position="1"/>
        <end position="25"/>
    </location>
</feature>
<evidence type="ECO:0000256" key="3">
    <source>
        <dbReference type="SAM" id="Phobius"/>
    </source>
</evidence>
<dbReference type="SUPFAM" id="SSF56300">
    <property type="entry name" value="Metallo-dependent phosphatases"/>
    <property type="match status" value="1"/>
</dbReference>
<dbReference type="InterPro" id="IPR004843">
    <property type="entry name" value="Calcineurin-like_PHP"/>
</dbReference>
<dbReference type="Proteomes" id="UP000193944">
    <property type="component" value="Unassembled WGS sequence"/>
</dbReference>
<evidence type="ECO:0000313" key="6">
    <source>
        <dbReference type="EMBL" id="ORX84495.1"/>
    </source>
</evidence>
<dbReference type="GO" id="GO:0003993">
    <property type="term" value="F:acid phosphatase activity"/>
    <property type="evidence" value="ECO:0007669"/>
    <property type="project" value="InterPro"/>
</dbReference>
<keyword evidence="1 4" id="KW-0732">Signal</keyword>
<organism evidence="6 7">
    <name type="scientific">Anaeromyces robustus</name>
    <dbReference type="NCBI Taxonomy" id="1754192"/>
    <lineage>
        <taxon>Eukaryota</taxon>
        <taxon>Fungi</taxon>
        <taxon>Fungi incertae sedis</taxon>
        <taxon>Chytridiomycota</taxon>
        <taxon>Chytridiomycota incertae sedis</taxon>
        <taxon>Neocallimastigomycetes</taxon>
        <taxon>Neocallimastigales</taxon>
        <taxon>Neocallimastigaceae</taxon>
        <taxon>Anaeromyces</taxon>
    </lineage>
</organism>
<evidence type="ECO:0000256" key="4">
    <source>
        <dbReference type="SAM" id="SignalP"/>
    </source>
</evidence>
<feature type="transmembrane region" description="Helical" evidence="3">
    <location>
        <begin position="407"/>
        <end position="428"/>
    </location>
</feature>
<gene>
    <name evidence="6" type="ORF">BCR32DRAFT_266283</name>
</gene>
<sequence length="465" mass="53799">MSFKNLMLIIFYHITIFALQSQGKAITDEQLDSYKYGADEFSLAIIGDSGTEKTAKEVMELSTFDALLHLGDYDYGCDPNKYFTDILDQNRNYKFMGIVGNHDAKGECEEAIANTFLNNIYNKMIDDKNIDVTCEFSSSKFMWSCVYKNMRIIGLTPGISGADSRKEQLEFLKEKLGNATEDWKVCSWHFYDKYYHTGKYQEYGNIISGDNDGESYYDYCKDHGAIIFSAHDHVYARTRVMSKFAEPVIDEHDEKTDESIVQIRNGATVDILNGTGGWEIYIEQGEQKEYKWWQKKYAKGENNENAKKYGGLFCKFNYGGNNKKAYCEFKRINSEETVFDKFYIYRNDDPSSITYTQIDENFKNEKIKAYKIENNIKDNDGISDNVDVNNEHQNKKGFFSKLFSKSVIIIFGSICSAFIVLLGGIIIYKEVKRTLMDEEDNHENKKKKIKNEDAAWMEESNSYFS</sequence>
<protein>
    <recommendedName>
        <fullName evidence="5">Calcineurin-like phosphoesterase domain-containing protein</fullName>
    </recommendedName>
</protein>
<comment type="caution">
    <text evidence="6">The sequence shown here is derived from an EMBL/GenBank/DDBJ whole genome shotgun (WGS) entry which is preliminary data.</text>
</comment>
<dbReference type="Pfam" id="PF00149">
    <property type="entry name" value="Metallophos"/>
    <property type="match status" value="1"/>
</dbReference>
<reference evidence="6 7" key="2">
    <citation type="submission" date="2016-08" db="EMBL/GenBank/DDBJ databases">
        <title>Pervasive Adenine N6-methylation of Active Genes in Fungi.</title>
        <authorList>
            <consortium name="DOE Joint Genome Institute"/>
            <person name="Mondo S.J."/>
            <person name="Dannebaum R.O."/>
            <person name="Kuo R.C."/>
            <person name="Labutti K."/>
            <person name="Haridas S."/>
            <person name="Kuo A."/>
            <person name="Salamov A."/>
            <person name="Ahrendt S.R."/>
            <person name="Lipzen A."/>
            <person name="Sullivan W."/>
            <person name="Andreopoulos W.B."/>
            <person name="Clum A."/>
            <person name="Lindquist E."/>
            <person name="Daum C."/>
            <person name="Ramamoorthy G.K."/>
            <person name="Gryganskyi A."/>
            <person name="Culley D."/>
            <person name="Magnuson J.K."/>
            <person name="James T.Y."/>
            <person name="O'Malley M.A."/>
            <person name="Stajich J.E."/>
            <person name="Spatafora J.W."/>
            <person name="Visel A."/>
            <person name="Grigoriev I.V."/>
        </authorList>
    </citation>
    <scope>NUCLEOTIDE SEQUENCE [LARGE SCALE GENOMIC DNA]</scope>
    <source>
        <strain evidence="6 7">S4</strain>
    </source>
</reference>
<keyword evidence="3" id="KW-0472">Membrane</keyword>
<evidence type="ECO:0000259" key="5">
    <source>
        <dbReference type="Pfam" id="PF00149"/>
    </source>
</evidence>